<keyword evidence="4" id="KW-1185">Reference proteome</keyword>
<gene>
    <name evidence="3" type="ORF">GEV33_013380</name>
</gene>
<feature type="compositionally biased region" description="Acidic residues" evidence="2">
    <location>
        <begin position="1109"/>
        <end position="1127"/>
    </location>
</feature>
<feature type="compositionally biased region" description="Basic and acidic residues" evidence="2">
    <location>
        <begin position="1012"/>
        <end position="1028"/>
    </location>
</feature>
<feature type="compositionally biased region" description="Basic and acidic residues" evidence="2">
    <location>
        <begin position="1132"/>
        <end position="1141"/>
    </location>
</feature>
<dbReference type="AlphaFoldDB" id="A0A8J6H0B2"/>
<feature type="coiled-coil region" evidence="1">
    <location>
        <begin position="57"/>
        <end position="84"/>
    </location>
</feature>
<feature type="compositionally biased region" description="Polar residues" evidence="2">
    <location>
        <begin position="905"/>
        <end position="922"/>
    </location>
</feature>
<organism evidence="3 4">
    <name type="scientific">Tenebrio molitor</name>
    <name type="common">Yellow mealworm beetle</name>
    <dbReference type="NCBI Taxonomy" id="7067"/>
    <lineage>
        <taxon>Eukaryota</taxon>
        <taxon>Metazoa</taxon>
        <taxon>Ecdysozoa</taxon>
        <taxon>Arthropoda</taxon>
        <taxon>Hexapoda</taxon>
        <taxon>Insecta</taxon>
        <taxon>Pterygota</taxon>
        <taxon>Neoptera</taxon>
        <taxon>Endopterygota</taxon>
        <taxon>Coleoptera</taxon>
        <taxon>Polyphaga</taxon>
        <taxon>Cucujiformia</taxon>
        <taxon>Tenebrionidae</taxon>
        <taxon>Tenebrio</taxon>
    </lineage>
</organism>
<accession>A0A8J6H0B2</accession>
<feature type="region of interest" description="Disordered" evidence="2">
    <location>
        <begin position="647"/>
        <end position="667"/>
    </location>
</feature>
<feature type="region of interest" description="Disordered" evidence="2">
    <location>
        <begin position="564"/>
        <end position="588"/>
    </location>
</feature>
<name>A0A8J6H0B2_TENMO</name>
<comment type="caution">
    <text evidence="3">The sequence shown here is derived from an EMBL/GenBank/DDBJ whole genome shotgun (WGS) entry which is preliminary data.</text>
</comment>
<evidence type="ECO:0000313" key="3">
    <source>
        <dbReference type="EMBL" id="KAH0809410.1"/>
    </source>
</evidence>
<feature type="region of interest" description="Disordered" evidence="2">
    <location>
        <begin position="1012"/>
        <end position="1034"/>
    </location>
</feature>
<protein>
    <submittedName>
        <fullName evidence="3">Uncharacterized protein</fullName>
    </submittedName>
</protein>
<feature type="compositionally biased region" description="Low complexity" evidence="2">
    <location>
        <begin position="936"/>
        <end position="946"/>
    </location>
</feature>
<feature type="region of interest" description="Disordered" evidence="2">
    <location>
        <begin position="985"/>
        <end position="1004"/>
    </location>
</feature>
<feature type="region of interest" description="Disordered" evidence="2">
    <location>
        <begin position="1103"/>
        <end position="1141"/>
    </location>
</feature>
<feature type="compositionally biased region" description="Low complexity" evidence="2">
    <location>
        <begin position="957"/>
        <end position="967"/>
    </location>
</feature>
<dbReference type="Proteomes" id="UP000719412">
    <property type="component" value="Unassembled WGS sequence"/>
</dbReference>
<feature type="compositionally biased region" description="Polar residues" evidence="2">
    <location>
        <begin position="567"/>
        <end position="582"/>
    </location>
</feature>
<reference evidence="3" key="1">
    <citation type="journal article" date="2020" name="J Insects Food Feed">
        <title>The yellow mealworm (Tenebrio molitor) genome: a resource for the emerging insects as food and feed industry.</title>
        <authorList>
            <person name="Eriksson T."/>
            <person name="Andere A."/>
            <person name="Kelstrup H."/>
            <person name="Emery V."/>
            <person name="Picard C."/>
        </authorList>
    </citation>
    <scope>NUCLEOTIDE SEQUENCE</scope>
    <source>
        <strain evidence="3">Stoneville</strain>
        <tissue evidence="3">Whole head</tissue>
    </source>
</reference>
<evidence type="ECO:0000256" key="1">
    <source>
        <dbReference type="SAM" id="Coils"/>
    </source>
</evidence>
<feature type="coiled-coil region" evidence="1">
    <location>
        <begin position="750"/>
        <end position="897"/>
    </location>
</feature>
<reference evidence="3" key="2">
    <citation type="submission" date="2021-08" db="EMBL/GenBank/DDBJ databases">
        <authorList>
            <person name="Eriksson T."/>
        </authorList>
    </citation>
    <scope>NUCLEOTIDE SEQUENCE</scope>
    <source>
        <strain evidence="3">Stoneville</strain>
        <tissue evidence="3">Whole head</tissue>
    </source>
</reference>
<evidence type="ECO:0000313" key="4">
    <source>
        <dbReference type="Proteomes" id="UP000719412"/>
    </source>
</evidence>
<feature type="region of interest" description="Disordered" evidence="2">
    <location>
        <begin position="935"/>
        <end position="980"/>
    </location>
</feature>
<proteinExistence type="predicted"/>
<feature type="region of interest" description="Disordered" evidence="2">
    <location>
        <begin position="903"/>
        <end position="922"/>
    </location>
</feature>
<sequence length="1141" mass="130336">MLGQYQPLSTIPSAPIPNLPVSVAEKALGMKDDLQSILMSIEERLRNLDSIYSMHLSPTLEDKLEQYQRKLESIDTKIIRLESLVMLNLDKISENISTKNFKDDIAKTNLVKKVDGVYEGISHRLNYIDRKLETTTNKIQASWLGKLEATVTRLEKMDDSFTRKNEDIEIELSDAITAIDDLKTSQSVTEENILNNTNEIFEVNLKEQMLLMQSFNDKSNKAIATLYANATRDFGRFEESIGEGLKVVNETDRFLKSLKLELKRELNEYAVKVGEMNSENWKTGTILQNKQTSLETILNSTKTEIQNGLRALMVLIGKISNKEPPQSDESQINKLNEKIDSNFEKVFFAQNLFMDSCYRLQMDESQIESKISDILEKLIETFEQKTAIEIKDIKNLEKVIKNHDGHVTRNLHQANTNIVSLYEKMTQGHRQFDGNLKKVTDHLNALFSLIQDTLADENGALSSKNVNLLLRDLKEMEKKISSLYRRSDDITSSVEEIKGIVEGLDRGNSTEMIDEYFKNISRIIAGMEAKVNTAYLYYYYNRSKIDAINQNLTQKLGEVTDAIKDNMGSSNDGVESSTTPESTENKRERTKKLIAQIFGKKAEANDTTPTERSLLTNCDPDMQSIIDVRGNFDCETQTELQETTEHLEAKTTVKQPEEDEYEEGNLQQVASSVKCESDISEINVMTTSRIVRGTKARIFLYICGVLIITGIIACYNNTLSQLEDARKSNEICHQQEENLSTQLQVISDYKQRLEKSLKTEKAEHQQVKHDLENKLNEEKLKNQKSINEANVRFTTLQQHFNLLQTQYDDMQAKLKQVQEELKEVKVSKESLKSKYLELLDKTEHLQADKEDLQKQVEQHVKDNGEDQSNINHLTKINHELQREMAELRGKCSGYESIQAPKVVPETSSPHQTHNFSKQLQIDPNQYQIKLDEKPAAEAPRPEAQQRMILGPPNQNLKTPTKSTTSSSLQASQGSLNGARPLLIPTVTPKSANKNRPPLPYLKKLPEGVVPVPEKRDVEKKTEEEKNELPDETINNRYRNKINDIALKEDAKRADEADKENGAHEVFDQHIYDNFAFGEANEPIKNAEKQNFNKQHIDQLAIEGNKIYDNEDNQQIEENEPEDDDPDYADNMGRMKDPVVRN</sequence>
<keyword evidence="1" id="KW-0175">Coiled coil</keyword>
<dbReference type="EMBL" id="JABDTM020028155">
    <property type="protein sequence ID" value="KAH0809410.1"/>
    <property type="molecule type" value="Genomic_DNA"/>
</dbReference>
<evidence type="ECO:0000256" key="2">
    <source>
        <dbReference type="SAM" id="MobiDB-lite"/>
    </source>
</evidence>